<sequence>MTAPYTSYINSLALTHPLAMITTKLVSNYTADQVAAQKLMDKLRANFGVDAWIVIRPEAFEKAALDCHCG</sequence>
<dbReference type="AlphaFoldDB" id="A0A4Z1F203"/>
<evidence type="ECO:0000313" key="2">
    <source>
        <dbReference type="Proteomes" id="UP000297777"/>
    </source>
</evidence>
<name>A0A4Z1F203_9HELO</name>
<accession>A0A4Z1F203</accession>
<dbReference type="EMBL" id="PQXH01000010">
    <property type="protein sequence ID" value="TGO18386.1"/>
    <property type="molecule type" value="Genomic_DNA"/>
</dbReference>
<evidence type="ECO:0000313" key="1">
    <source>
        <dbReference type="EMBL" id="TGO18386.1"/>
    </source>
</evidence>
<dbReference type="OrthoDB" id="10321135at2759"/>
<keyword evidence="2" id="KW-1185">Reference proteome</keyword>
<comment type="caution">
    <text evidence="1">The sequence shown here is derived from an EMBL/GenBank/DDBJ whole genome shotgun (WGS) entry which is preliminary data.</text>
</comment>
<gene>
    <name evidence="1" type="ORF">BTUL_0010g00560</name>
</gene>
<organism evidence="1 2">
    <name type="scientific">Botrytis tulipae</name>
    <dbReference type="NCBI Taxonomy" id="87230"/>
    <lineage>
        <taxon>Eukaryota</taxon>
        <taxon>Fungi</taxon>
        <taxon>Dikarya</taxon>
        <taxon>Ascomycota</taxon>
        <taxon>Pezizomycotina</taxon>
        <taxon>Leotiomycetes</taxon>
        <taxon>Helotiales</taxon>
        <taxon>Sclerotiniaceae</taxon>
        <taxon>Botrytis</taxon>
    </lineage>
</organism>
<reference evidence="1 2" key="1">
    <citation type="submission" date="2017-12" db="EMBL/GenBank/DDBJ databases">
        <title>Comparative genomics of Botrytis spp.</title>
        <authorList>
            <person name="Valero-Jimenez C.A."/>
            <person name="Tapia P."/>
            <person name="Veloso J."/>
            <person name="Silva-Moreno E."/>
            <person name="Staats M."/>
            <person name="Valdes J.H."/>
            <person name="Van Kan J.A.L."/>
        </authorList>
    </citation>
    <scope>NUCLEOTIDE SEQUENCE [LARGE SCALE GENOMIC DNA]</scope>
    <source>
        <strain evidence="1 2">Bt9001</strain>
    </source>
</reference>
<proteinExistence type="predicted"/>
<protein>
    <submittedName>
        <fullName evidence="1">Uncharacterized protein</fullName>
    </submittedName>
</protein>
<dbReference type="Proteomes" id="UP000297777">
    <property type="component" value="Unassembled WGS sequence"/>
</dbReference>